<dbReference type="PANTHER" id="PTHR43537">
    <property type="entry name" value="TRANSCRIPTIONAL REGULATOR, GNTR FAMILY"/>
    <property type="match status" value="1"/>
</dbReference>
<dbReference type="SUPFAM" id="SSF46785">
    <property type="entry name" value="Winged helix' DNA-binding domain"/>
    <property type="match status" value="1"/>
</dbReference>
<dbReference type="GO" id="GO:0003677">
    <property type="term" value="F:DNA binding"/>
    <property type="evidence" value="ECO:0007669"/>
    <property type="project" value="UniProtKB-KW"/>
</dbReference>
<dbReference type="Gene3D" id="1.10.10.10">
    <property type="entry name" value="Winged helix-like DNA-binding domain superfamily/Winged helix DNA-binding domain"/>
    <property type="match status" value="1"/>
</dbReference>
<dbReference type="RefSeq" id="WP_229671306.1">
    <property type="nucleotide sequence ID" value="NZ_BMLC01000002.1"/>
</dbReference>
<dbReference type="GO" id="GO:0003700">
    <property type="term" value="F:DNA-binding transcription factor activity"/>
    <property type="evidence" value="ECO:0007669"/>
    <property type="project" value="InterPro"/>
</dbReference>
<dbReference type="PROSITE" id="PS50949">
    <property type="entry name" value="HTH_GNTR"/>
    <property type="match status" value="1"/>
</dbReference>
<sequence length="255" mass="28849">MTLLQESRHDDVSTGEGGLIEVVFQMTPSISPTHGNASARIAEQLRSAILQGEYQPGQRIRQDDVAQRFGASRVPVREAFRTLEADGLVTLVANTGAWVSRLSLAECDEVYQTRERVEPLLLRYALPGIDESKMDRLDELAAQMQHTESVEEFLRLDREFHLGSYESAETTVLGDLVRRLWNTTQHYRRAFTLLLDEHAARVVHDEHHMLAGAIRDGDADDAERILAGHIRRTRLGLGRHPEVFDLTPDLHQRKA</sequence>
<organism evidence="5 6">
    <name type="scientific">Salinibacterium xinjiangense</name>
    <dbReference type="NCBI Taxonomy" id="386302"/>
    <lineage>
        <taxon>Bacteria</taxon>
        <taxon>Bacillati</taxon>
        <taxon>Actinomycetota</taxon>
        <taxon>Actinomycetes</taxon>
        <taxon>Micrococcales</taxon>
        <taxon>Microbacteriaceae</taxon>
        <taxon>Salinibacterium</taxon>
    </lineage>
</organism>
<gene>
    <name evidence="5" type="ORF">SAMN06296378_0306</name>
</gene>
<dbReference type="InterPro" id="IPR000524">
    <property type="entry name" value="Tscrpt_reg_HTH_GntR"/>
</dbReference>
<name>A0A2C8YG00_9MICO</name>
<keyword evidence="3" id="KW-0804">Transcription</keyword>
<accession>A0A2C8YG00</accession>
<evidence type="ECO:0000313" key="6">
    <source>
        <dbReference type="Proteomes" id="UP000219440"/>
    </source>
</evidence>
<proteinExistence type="predicted"/>
<protein>
    <submittedName>
        <fullName evidence="5">Transcriptional regulator, GntR family</fullName>
    </submittedName>
</protein>
<dbReference type="Proteomes" id="UP000219440">
    <property type="component" value="Unassembled WGS sequence"/>
</dbReference>
<dbReference type="SMART" id="SM00345">
    <property type="entry name" value="HTH_GNTR"/>
    <property type="match status" value="1"/>
</dbReference>
<dbReference type="CDD" id="cd07377">
    <property type="entry name" value="WHTH_GntR"/>
    <property type="match status" value="1"/>
</dbReference>
<dbReference type="InterPro" id="IPR036388">
    <property type="entry name" value="WH-like_DNA-bd_sf"/>
</dbReference>
<dbReference type="Pfam" id="PF07729">
    <property type="entry name" value="FCD"/>
    <property type="match status" value="1"/>
</dbReference>
<dbReference type="InterPro" id="IPR011711">
    <property type="entry name" value="GntR_C"/>
</dbReference>
<feature type="domain" description="HTH gntR-type" evidence="4">
    <location>
        <begin position="35"/>
        <end position="102"/>
    </location>
</feature>
<evidence type="ECO:0000256" key="1">
    <source>
        <dbReference type="ARBA" id="ARBA00023015"/>
    </source>
</evidence>
<evidence type="ECO:0000256" key="3">
    <source>
        <dbReference type="ARBA" id="ARBA00023163"/>
    </source>
</evidence>
<dbReference type="SUPFAM" id="SSF48008">
    <property type="entry name" value="GntR ligand-binding domain-like"/>
    <property type="match status" value="1"/>
</dbReference>
<keyword evidence="2" id="KW-0238">DNA-binding</keyword>
<dbReference type="EMBL" id="OCST01000001">
    <property type="protein sequence ID" value="SOE49287.1"/>
    <property type="molecule type" value="Genomic_DNA"/>
</dbReference>
<reference evidence="5 6" key="1">
    <citation type="submission" date="2017-09" db="EMBL/GenBank/DDBJ databases">
        <authorList>
            <person name="Ehlers B."/>
            <person name="Leendertz F.H."/>
        </authorList>
    </citation>
    <scope>NUCLEOTIDE SEQUENCE [LARGE SCALE GENOMIC DNA]</scope>
    <source>
        <strain evidence="5 6">CGMCC 1.05381</strain>
    </source>
</reference>
<dbReference type="AlphaFoldDB" id="A0A2C8YG00"/>
<dbReference type="Gene3D" id="1.20.120.530">
    <property type="entry name" value="GntR ligand-binding domain-like"/>
    <property type="match status" value="1"/>
</dbReference>
<dbReference type="Pfam" id="PF00392">
    <property type="entry name" value="GntR"/>
    <property type="match status" value="1"/>
</dbReference>
<dbReference type="SMART" id="SM00895">
    <property type="entry name" value="FCD"/>
    <property type="match status" value="1"/>
</dbReference>
<dbReference type="InterPro" id="IPR008920">
    <property type="entry name" value="TF_FadR/GntR_C"/>
</dbReference>
<evidence type="ECO:0000259" key="4">
    <source>
        <dbReference type="PROSITE" id="PS50949"/>
    </source>
</evidence>
<dbReference type="PANTHER" id="PTHR43537:SF41">
    <property type="entry name" value="TRANSCRIPTIONAL REGULATORY PROTEIN"/>
    <property type="match status" value="1"/>
</dbReference>
<keyword evidence="6" id="KW-1185">Reference proteome</keyword>
<dbReference type="InterPro" id="IPR036390">
    <property type="entry name" value="WH_DNA-bd_sf"/>
</dbReference>
<evidence type="ECO:0000256" key="2">
    <source>
        <dbReference type="ARBA" id="ARBA00023125"/>
    </source>
</evidence>
<keyword evidence="1" id="KW-0805">Transcription regulation</keyword>
<evidence type="ECO:0000313" key="5">
    <source>
        <dbReference type="EMBL" id="SOE49287.1"/>
    </source>
</evidence>